<evidence type="ECO:0000256" key="2">
    <source>
        <dbReference type="ARBA" id="ARBA00022692"/>
    </source>
</evidence>
<feature type="transmembrane region" description="Helical" evidence="5">
    <location>
        <begin position="245"/>
        <end position="264"/>
    </location>
</feature>
<evidence type="ECO:0000313" key="8">
    <source>
        <dbReference type="Proteomes" id="UP001314263"/>
    </source>
</evidence>
<proteinExistence type="predicted"/>
<dbReference type="PANTHER" id="PTHR43336">
    <property type="entry name" value="OXYGEN SENSOR HISTIDINE KINASE RESPONSE REGULATOR DEVS/DOSS"/>
    <property type="match status" value="1"/>
</dbReference>
<protein>
    <recommendedName>
        <fullName evidence="6">Guanylate cyclase domain-containing protein</fullName>
    </recommendedName>
</protein>
<name>A0AAV1HYN7_9CHLO</name>
<feature type="transmembrane region" description="Helical" evidence="5">
    <location>
        <begin position="367"/>
        <end position="383"/>
    </location>
</feature>
<dbReference type="GO" id="GO:0035556">
    <property type="term" value="P:intracellular signal transduction"/>
    <property type="evidence" value="ECO:0007669"/>
    <property type="project" value="InterPro"/>
</dbReference>
<dbReference type="GO" id="GO:0016020">
    <property type="term" value="C:membrane"/>
    <property type="evidence" value="ECO:0007669"/>
    <property type="project" value="UniProtKB-SubCell"/>
</dbReference>
<dbReference type="Proteomes" id="UP001314263">
    <property type="component" value="Unassembled WGS sequence"/>
</dbReference>
<comment type="subcellular location">
    <subcellularLocation>
        <location evidence="1">Membrane</location>
        <topology evidence="1">Multi-pass membrane protein</topology>
    </subcellularLocation>
</comment>
<accession>A0AAV1HYN7</accession>
<evidence type="ECO:0000256" key="4">
    <source>
        <dbReference type="ARBA" id="ARBA00023136"/>
    </source>
</evidence>
<dbReference type="GO" id="GO:0009190">
    <property type="term" value="P:cyclic nucleotide biosynthetic process"/>
    <property type="evidence" value="ECO:0007669"/>
    <property type="project" value="InterPro"/>
</dbReference>
<feature type="transmembrane region" description="Helical" evidence="5">
    <location>
        <begin position="184"/>
        <end position="205"/>
    </location>
</feature>
<dbReference type="InterPro" id="IPR001054">
    <property type="entry name" value="A/G_cyclase"/>
</dbReference>
<keyword evidence="2 5" id="KW-0812">Transmembrane</keyword>
<evidence type="ECO:0000313" key="7">
    <source>
        <dbReference type="EMBL" id="CAK0763575.1"/>
    </source>
</evidence>
<dbReference type="GO" id="GO:0005216">
    <property type="term" value="F:monoatomic ion channel activity"/>
    <property type="evidence" value="ECO:0007669"/>
    <property type="project" value="InterPro"/>
</dbReference>
<organism evidence="7 8">
    <name type="scientific">Coccomyxa viridis</name>
    <dbReference type="NCBI Taxonomy" id="1274662"/>
    <lineage>
        <taxon>Eukaryota</taxon>
        <taxon>Viridiplantae</taxon>
        <taxon>Chlorophyta</taxon>
        <taxon>core chlorophytes</taxon>
        <taxon>Trebouxiophyceae</taxon>
        <taxon>Trebouxiophyceae incertae sedis</taxon>
        <taxon>Coccomyxaceae</taxon>
        <taxon>Coccomyxa</taxon>
    </lineage>
</organism>
<dbReference type="AlphaFoldDB" id="A0AAV1HYN7"/>
<keyword evidence="4 5" id="KW-0472">Membrane</keyword>
<comment type="caution">
    <text evidence="7">The sequence shown here is derived from an EMBL/GenBank/DDBJ whole genome shotgun (WGS) entry which is preliminary data.</text>
</comment>
<keyword evidence="8" id="KW-1185">Reference proteome</keyword>
<dbReference type="InterPro" id="IPR027359">
    <property type="entry name" value="Volt_channel_dom_sf"/>
</dbReference>
<feature type="transmembrane region" description="Helical" evidence="5">
    <location>
        <begin position="217"/>
        <end position="239"/>
    </location>
</feature>
<keyword evidence="3 5" id="KW-1133">Transmembrane helix</keyword>
<dbReference type="SUPFAM" id="SSF55073">
    <property type="entry name" value="Nucleotide cyclase"/>
    <property type="match status" value="1"/>
</dbReference>
<evidence type="ECO:0000256" key="1">
    <source>
        <dbReference type="ARBA" id="ARBA00004141"/>
    </source>
</evidence>
<dbReference type="PANTHER" id="PTHR43336:SF3">
    <property type="entry name" value="GUANYLATE CYCLASE DOMAIN-CONTAINING PROTEIN"/>
    <property type="match status" value="1"/>
</dbReference>
<evidence type="ECO:0000259" key="6">
    <source>
        <dbReference type="PROSITE" id="PS50125"/>
    </source>
</evidence>
<gene>
    <name evidence="7" type="ORF">CVIRNUC_003072</name>
</gene>
<dbReference type="CDD" id="cd07302">
    <property type="entry name" value="CHD"/>
    <property type="match status" value="1"/>
</dbReference>
<dbReference type="Gene3D" id="1.20.120.350">
    <property type="entry name" value="Voltage-gated potassium channels. Chain C"/>
    <property type="match status" value="1"/>
</dbReference>
<dbReference type="PROSITE" id="PS50125">
    <property type="entry name" value="GUANYLATE_CYCLASE_2"/>
    <property type="match status" value="1"/>
</dbReference>
<evidence type="ECO:0000256" key="3">
    <source>
        <dbReference type="ARBA" id="ARBA00022989"/>
    </source>
</evidence>
<feature type="transmembrane region" description="Helical" evidence="5">
    <location>
        <begin position="501"/>
        <end position="521"/>
    </location>
</feature>
<dbReference type="Gene3D" id="3.30.70.1230">
    <property type="entry name" value="Nucleotide cyclase"/>
    <property type="match status" value="1"/>
</dbReference>
<dbReference type="EMBL" id="CAUYUE010000004">
    <property type="protein sequence ID" value="CAK0763575.1"/>
    <property type="molecule type" value="Genomic_DNA"/>
</dbReference>
<sequence length="870" mass="95813">MSGADHDPYGLNPMFTQSSSVRLTAFGSIAQTPAPDGDRIPAFNPQDVASRPSHFGRLSPRLSQLQSMGSAGSDQPLNETPGYIPMSSYSPAAIDVPPSPTNSNDSAIRGSRFRPTMTAVRKAKYRFSTLRSRVMHRSASGSQVGDAMQAAREPSSLSVQLSGGSIFDMLTRDDRASWRAKASYILEGIHATIAITAVTFVALFMDDFRLAALPPQLDVSCEYLTGLIFALFCFELAVASSVRSGYFASLYFWIDLAATLSMLLDITRLMDLIFQQSTPAGADALTRPDQNKVLLRLRQILRVTRIFRLMRVLKLFQQYLIHRENLKFEREGGIVAASKLKGAPWWDPHVRRSRVGQKLSDLTSQRVIVLILTMLIMIPGFNWNSGLYGGYDSIFGGGLSMLHDGYLANGNTTGFQLQVADYVRDDIFPLVNRDTGFMLILIICNNTIGYPGGPERGYWLRTPEFSVTRLSTPQCGGPDWQQCSESVAVIDMRWYSQFNSLLNMLRTIFICAILAAGVFVFNRDASRLVLEPIERMLKKVKDVSENPLAVKQGTKFGKDLREGEPAMETRILESSINKICSLLAVGFGDAGAEVIAENIKNGGDLNAMVPGQKVYAVFGFCDIRQFTDATEVLQEDVMEFVNSISKIVHMEVSLHGGFPNKNIGDAFLLVWKFPKSISARDLKACQAESKRAEPLGLPGEVLPSEGAPAVASTAALDQAAFQPQPSSSRGLRQSIVVPGRESPRWLSLQQARDLADKALASFVVIQAALKRSRRLWAYTQREDLNMRMPNFAVRMGFGLHVGWAIEGAIGSEYKIDASYLSPNVNMASRLEAATKQFGTSILMSEDFVCMLSPQELSQNLAGCRLLSEVL</sequence>
<feature type="domain" description="Guanylate cyclase" evidence="6">
    <location>
        <begin position="617"/>
        <end position="831"/>
    </location>
</feature>
<evidence type="ECO:0000256" key="5">
    <source>
        <dbReference type="SAM" id="Phobius"/>
    </source>
</evidence>
<dbReference type="InterPro" id="IPR029787">
    <property type="entry name" value="Nucleotide_cyclase"/>
</dbReference>
<reference evidence="7 8" key="1">
    <citation type="submission" date="2023-10" db="EMBL/GenBank/DDBJ databases">
        <authorList>
            <person name="Maclean D."/>
            <person name="Macfadyen A."/>
        </authorList>
    </citation>
    <scope>NUCLEOTIDE SEQUENCE [LARGE SCALE GENOMIC DNA]</scope>
</reference>